<dbReference type="Proteomes" id="UP000830167">
    <property type="component" value="Chromosome"/>
</dbReference>
<name>A0ABY4CN09_9BACL</name>
<sequence length="143" mass="17277">MDRNEMEELLGKFANMLIENMNKSIRDLDNRMEKGFLELNKRMDKLEARMDNLEARMDNLEARMDNLEARMDSLESRMDSLEKHSESNGNCISELKIGQTRIERRLLEVSDDVQFFKEKHIEREKEVWRLDKEVRELRQERRA</sequence>
<keyword evidence="1" id="KW-0175">Coiled coil</keyword>
<proteinExistence type="predicted"/>
<evidence type="ECO:0000256" key="1">
    <source>
        <dbReference type="SAM" id="Coils"/>
    </source>
</evidence>
<accession>A0ABY4CN09</accession>
<protein>
    <recommendedName>
        <fullName evidence="4">t-SNARE coiled-coil homology domain-containing protein</fullName>
    </recommendedName>
</protein>
<evidence type="ECO:0000313" key="2">
    <source>
        <dbReference type="EMBL" id="UOF91734.1"/>
    </source>
</evidence>
<gene>
    <name evidence="2" type="ORF">LSG31_05655</name>
</gene>
<dbReference type="EMBL" id="CP089291">
    <property type="protein sequence ID" value="UOF91734.1"/>
    <property type="molecule type" value="Genomic_DNA"/>
</dbReference>
<dbReference type="RefSeq" id="WP_347438422.1">
    <property type="nucleotide sequence ID" value="NZ_CP089291.1"/>
</dbReference>
<dbReference type="Gene3D" id="1.20.5.110">
    <property type="match status" value="2"/>
</dbReference>
<dbReference type="SUPFAM" id="SSF57997">
    <property type="entry name" value="Tropomyosin"/>
    <property type="match status" value="1"/>
</dbReference>
<feature type="coiled-coil region" evidence="1">
    <location>
        <begin position="36"/>
        <end position="84"/>
    </location>
</feature>
<keyword evidence="3" id="KW-1185">Reference proteome</keyword>
<organism evidence="2 3">
    <name type="scientific">Fodinisporobacter ferrooxydans</name>
    <dbReference type="NCBI Taxonomy" id="2901836"/>
    <lineage>
        <taxon>Bacteria</taxon>
        <taxon>Bacillati</taxon>
        <taxon>Bacillota</taxon>
        <taxon>Bacilli</taxon>
        <taxon>Bacillales</taxon>
        <taxon>Alicyclobacillaceae</taxon>
        <taxon>Fodinisporobacter</taxon>
    </lineage>
</organism>
<reference evidence="2" key="1">
    <citation type="submission" date="2021-12" db="EMBL/GenBank/DDBJ databases">
        <title>Alicyclobacillaceae gen. nov., sp. nov., isolated from chalcocite enrichment system.</title>
        <authorList>
            <person name="Jiang Z."/>
        </authorList>
    </citation>
    <scope>NUCLEOTIDE SEQUENCE</scope>
    <source>
        <strain evidence="2">MYW30-H2</strain>
    </source>
</reference>
<evidence type="ECO:0008006" key="4">
    <source>
        <dbReference type="Google" id="ProtNLM"/>
    </source>
</evidence>
<evidence type="ECO:0000313" key="3">
    <source>
        <dbReference type="Proteomes" id="UP000830167"/>
    </source>
</evidence>